<feature type="region of interest" description="Disordered" evidence="1">
    <location>
        <begin position="306"/>
        <end position="393"/>
    </location>
</feature>
<accession>A0A0V0QBH9</accession>
<dbReference type="AlphaFoldDB" id="A0A0V0QBH9"/>
<feature type="compositionally biased region" description="Acidic residues" evidence="1">
    <location>
        <begin position="320"/>
        <end position="332"/>
    </location>
</feature>
<dbReference type="Proteomes" id="UP000054937">
    <property type="component" value="Unassembled WGS sequence"/>
</dbReference>
<dbReference type="OrthoDB" id="1434354at2759"/>
<dbReference type="InterPro" id="IPR036865">
    <property type="entry name" value="CRAL-TRIO_dom_sf"/>
</dbReference>
<dbReference type="SMART" id="SM01100">
    <property type="entry name" value="CRAL_TRIO_N"/>
    <property type="match status" value="1"/>
</dbReference>
<dbReference type="SMART" id="SM00516">
    <property type="entry name" value="SEC14"/>
    <property type="match status" value="1"/>
</dbReference>
<dbReference type="SUPFAM" id="SSF46938">
    <property type="entry name" value="CRAL/TRIO N-terminal domain"/>
    <property type="match status" value="1"/>
</dbReference>
<dbReference type="OMA" id="MIATHTH"/>
<feature type="compositionally biased region" description="Acidic residues" evidence="1">
    <location>
        <begin position="384"/>
        <end position="393"/>
    </location>
</feature>
<dbReference type="EMBL" id="LDAU01000212">
    <property type="protein sequence ID" value="KRW99487.1"/>
    <property type="molecule type" value="Genomic_DNA"/>
</dbReference>
<dbReference type="InterPro" id="IPR036273">
    <property type="entry name" value="CRAL/TRIO_N_dom_sf"/>
</dbReference>
<organism evidence="3 4">
    <name type="scientific">Pseudocohnilembus persalinus</name>
    <name type="common">Ciliate</name>
    <dbReference type="NCBI Taxonomy" id="266149"/>
    <lineage>
        <taxon>Eukaryota</taxon>
        <taxon>Sar</taxon>
        <taxon>Alveolata</taxon>
        <taxon>Ciliophora</taxon>
        <taxon>Intramacronucleata</taxon>
        <taxon>Oligohymenophorea</taxon>
        <taxon>Scuticociliatia</taxon>
        <taxon>Philasterida</taxon>
        <taxon>Pseudocohnilembidae</taxon>
        <taxon>Pseudocohnilembus</taxon>
    </lineage>
</organism>
<evidence type="ECO:0000313" key="4">
    <source>
        <dbReference type="Proteomes" id="UP000054937"/>
    </source>
</evidence>
<comment type="caution">
    <text evidence="3">The sequence shown here is derived from an EMBL/GenBank/DDBJ whole genome shotgun (WGS) entry which is preliminary data.</text>
</comment>
<dbReference type="InterPro" id="IPR051026">
    <property type="entry name" value="PI/PC_transfer"/>
</dbReference>
<protein>
    <submittedName>
        <fullName evidence="3">CRAL-TRIO domain</fullName>
    </submittedName>
</protein>
<dbReference type="CDD" id="cd00170">
    <property type="entry name" value="SEC14"/>
    <property type="match status" value="1"/>
</dbReference>
<dbReference type="PRINTS" id="PR00180">
    <property type="entry name" value="CRETINALDHBP"/>
</dbReference>
<evidence type="ECO:0000313" key="3">
    <source>
        <dbReference type="EMBL" id="KRW99487.1"/>
    </source>
</evidence>
<dbReference type="Pfam" id="PF00650">
    <property type="entry name" value="CRAL_TRIO"/>
    <property type="match status" value="1"/>
</dbReference>
<dbReference type="PROSITE" id="PS50191">
    <property type="entry name" value="CRAL_TRIO"/>
    <property type="match status" value="1"/>
</dbReference>
<evidence type="ECO:0000259" key="2">
    <source>
        <dbReference type="PROSITE" id="PS50191"/>
    </source>
</evidence>
<dbReference type="Pfam" id="PF03765">
    <property type="entry name" value="CRAL_TRIO_N"/>
    <property type="match status" value="1"/>
</dbReference>
<dbReference type="Gene3D" id="1.10.8.20">
    <property type="entry name" value="N-terminal domain of phosphatidylinositol transfer protein sec14p"/>
    <property type="match status" value="1"/>
</dbReference>
<reference evidence="3 4" key="1">
    <citation type="journal article" date="2015" name="Sci. Rep.">
        <title>Genome of the facultative scuticociliatosis pathogen Pseudocohnilembus persalinus provides insight into its virulence through horizontal gene transfer.</title>
        <authorList>
            <person name="Xiong J."/>
            <person name="Wang G."/>
            <person name="Cheng J."/>
            <person name="Tian M."/>
            <person name="Pan X."/>
            <person name="Warren A."/>
            <person name="Jiang C."/>
            <person name="Yuan D."/>
            <person name="Miao W."/>
        </authorList>
    </citation>
    <scope>NUCLEOTIDE SEQUENCE [LARGE SCALE GENOMIC DNA]</scope>
    <source>
        <strain evidence="3">36N120E</strain>
    </source>
</reference>
<dbReference type="Gene3D" id="3.40.525.10">
    <property type="entry name" value="CRAL-TRIO lipid binding domain"/>
    <property type="match status" value="1"/>
</dbReference>
<sequence>MNIFSDAQLQQSISPKEQEVLNQFRDYVQKQFLYEQGSGELGQSQAIVDDAYLLRFLKARKFDFNKTLEMWNNTQKWRQENQVDTIISDFTFNELPEVKKHYPHGYHKTDKQGRPVYIERVGSLNLKNLFEQTTEERLIKYYIQSYEILLQRIFPACSVLKGEKVDQTVTILDLKGASMKMMSKTVYNFIQLASKVAQDNYPEILGRMFIVNAPMLFTGIWQIIKPWLDEKTRNKITIMGGKYKEKLLELIDAENLPDFLGGTSKCEGTKNLENNIGCWNPDAQNPLYPGEPGYTDSWMHQGQELEQNQNNEEGKQIQDNEGDEEEEEDENQNQDLDQLKNALLGMGIGGQGSNKPSHNPNKYDGMTQGNQMVSDTPLNTQINDEADDYDNPY</sequence>
<dbReference type="InterPro" id="IPR011074">
    <property type="entry name" value="CRAL/TRIO_N_dom"/>
</dbReference>
<dbReference type="PANTHER" id="PTHR45657">
    <property type="entry name" value="CRAL-TRIO DOMAIN-CONTAINING PROTEIN YKL091C-RELATED"/>
    <property type="match status" value="1"/>
</dbReference>
<feature type="compositionally biased region" description="Low complexity" evidence="1">
    <location>
        <begin position="333"/>
        <end position="344"/>
    </location>
</feature>
<evidence type="ECO:0000256" key="1">
    <source>
        <dbReference type="SAM" id="MobiDB-lite"/>
    </source>
</evidence>
<name>A0A0V0QBH9_PSEPJ</name>
<dbReference type="SUPFAM" id="SSF52087">
    <property type="entry name" value="CRAL/TRIO domain"/>
    <property type="match status" value="1"/>
</dbReference>
<feature type="domain" description="CRAL-TRIO" evidence="2">
    <location>
        <begin position="94"/>
        <end position="268"/>
    </location>
</feature>
<dbReference type="InterPro" id="IPR001251">
    <property type="entry name" value="CRAL-TRIO_dom"/>
</dbReference>
<dbReference type="InParanoid" id="A0A0V0QBH9"/>
<dbReference type="PANTHER" id="PTHR45657:SF1">
    <property type="entry name" value="CRAL-TRIO DOMAIN-CONTAINING PROTEIN YKL091C-RELATED"/>
    <property type="match status" value="1"/>
</dbReference>
<gene>
    <name evidence="3" type="ORF">PPERSA_07972</name>
</gene>
<feature type="compositionally biased region" description="Polar residues" evidence="1">
    <location>
        <begin position="367"/>
        <end position="383"/>
    </location>
</feature>
<keyword evidence="4" id="KW-1185">Reference proteome</keyword>
<proteinExistence type="predicted"/>